<organism evidence="4 5">
    <name type="scientific">Aquipluma nitroreducens</name>
    <dbReference type="NCBI Taxonomy" id="2010828"/>
    <lineage>
        <taxon>Bacteria</taxon>
        <taxon>Pseudomonadati</taxon>
        <taxon>Bacteroidota</taxon>
        <taxon>Bacteroidia</taxon>
        <taxon>Marinilabiliales</taxon>
        <taxon>Prolixibacteraceae</taxon>
        <taxon>Aquipluma</taxon>
    </lineage>
</organism>
<dbReference type="PROSITE" id="PS50977">
    <property type="entry name" value="HTH_TETR_2"/>
    <property type="match status" value="1"/>
</dbReference>
<dbReference type="SUPFAM" id="SSF48498">
    <property type="entry name" value="Tetracyclin repressor-like, C-terminal domain"/>
    <property type="match status" value="1"/>
</dbReference>
<evidence type="ECO:0000313" key="4">
    <source>
        <dbReference type="EMBL" id="BBE20129.1"/>
    </source>
</evidence>
<proteinExistence type="predicted"/>
<name>A0A5K7SF90_9BACT</name>
<dbReference type="Proteomes" id="UP001193389">
    <property type="component" value="Chromosome"/>
</dbReference>
<gene>
    <name evidence="4" type="ORF">AQPE_4320</name>
</gene>
<dbReference type="Pfam" id="PF00440">
    <property type="entry name" value="TetR_N"/>
    <property type="match status" value="1"/>
</dbReference>
<dbReference type="PANTHER" id="PTHR43479:SF11">
    <property type="entry name" value="ACREF_ENVCD OPERON REPRESSOR-RELATED"/>
    <property type="match status" value="1"/>
</dbReference>
<sequence>MERQSTDIRQEQIKQAVIDIISTHGIKNLSIKNLAERIGMSEGSIFRHFKSKNDIIVSIFNDIQDNFIGELGKIARSDEEPSIRLNKYLSTTIEYHTNNKGINMLLFSEASYKNDPELKKRLQQIFHDQKQFVMEIISDGISAEIWDENVVIENVALMYMGIPLAMNMEMLIGGKGFQFDNFCSQMILLLLKMLKK</sequence>
<feature type="DNA-binding region" description="H-T-H motif" evidence="2">
    <location>
        <begin position="30"/>
        <end position="49"/>
    </location>
</feature>
<dbReference type="RefSeq" id="WP_318348303.1">
    <property type="nucleotide sequence ID" value="NZ_AP018694.1"/>
</dbReference>
<dbReference type="PANTHER" id="PTHR43479">
    <property type="entry name" value="ACREF/ENVCD OPERON REPRESSOR-RELATED"/>
    <property type="match status" value="1"/>
</dbReference>
<dbReference type="SUPFAM" id="SSF46689">
    <property type="entry name" value="Homeodomain-like"/>
    <property type="match status" value="1"/>
</dbReference>
<accession>A0A5K7SF90</accession>
<evidence type="ECO:0000256" key="1">
    <source>
        <dbReference type="ARBA" id="ARBA00023125"/>
    </source>
</evidence>
<protein>
    <submittedName>
        <fullName evidence="4">Transcriptional regulator, TetR family</fullName>
    </submittedName>
</protein>
<dbReference type="InterPro" id="IPR050624">
    <property type="entry name" value="HTH-type_Tx_Regulator"/>
</dbReference>
<keyword evidence="1 2" id="KW-0238">DNA-binding</keyword>
<dbReference type="EMBL" id="AP018694">
    <property type="protein sequence ID" value="BBE20129.1"/>
    <property type="molecule type" value="Genomic_DNA"/>
</dbReference>
<dbReference type="GO" id="GO:0003677">
    <property type="term" value="F:DNA binding"/>
    <property type="evidence" value="ECO:0007669"/>
    <property type="project" value="UniProtKB-UniRule"/>
</dbReference>
<dbReference type="Gene3D" id="1.10.357.10">
    <property type="entry name" value="Tetracycline Repressor, domain 2"/>
    <property type="match status" value="1"/>
</dbReference>
<dbReference type="AlphaFoldDB" id="A0A5K7SF90"/>
<reference evidence="4" key="1">
    <citation type="journal article" date="2020" name="Int. J. Syst. Evol. Microbiol.">
        <title>Aquipluma nitroreducens gen. nov. sp. nov., a novel facultatively anaerobic bacterium isolated from a freshwater lake.</title>
        <authorList>
            <person name="Watanabe M."/>
            <person name="Kojima H."/>
            <person name="Fukui M."/>
        </authorList>
    </citation>
    <scope>NUCLEOTIDE SEQUENCE</scope>
    <source>
        <strain evidence="4">MeG22</strain>
    </source>
</reference>
<dbReference type="InterPro" id="IPR001647">
    <property type="entry name" value="HTH_TetR"/>
</dbReference>
<evidence type="ECO:0000313" key="5">
    <source>
        <dbReference type="Proteomes" id="UP001193389"/>
    </source>
</evidence>
<evidence type="ECO:0000259" key="3">
    <source>
        <dbReference type="PROSITE" id="PS50977"/>
    </source>
</evidence>
<evidence type="ECO:0000256" key="2">
    <source>
        <dbReference type="PROSITE-ProRule" id="PRU00335"/>
    </source>
</evidence>
<dbReference type="InterPro" id="IPR036271">
    <property type="entry name" value="Tet_transcr_reg_TetR-rel_C_sf"/>
</dbReference>
<dbReference type="KEGG" id="anf:AQPE_4320"/>
<dbReference type="PRINTS" id="PR00455">
    <property type="entry name" value="HTHTETR"/>
</dbReference>
<dbReference type="InterPro" id="IPR009057">
    <property type="entry name" value="Homeodomain-like_sf"/>
</dbReference>
<keyword evidence="5" id="KW-1185">Reference proteome</keyword>
<feature type="domain" description="HTH tetR-type" evidence="3">
    <location>
        <begin position="7"/>
        <end position="67"/>
    </location>
</feature>